<dbReference type="Proteomes" id="UP000294682">
    <property type="component" value="Unassembled WGS sequence"/>
</dbReference>
<dbReference type="InterPro" id="IPR032257">
    <property type="entry name" value="DUF4830"/>
</dbReference>
<dbReference type="EMBL" id="SLUK01000017">
    <property type="protein sequence ID" value="TCL40847.1"/>
    <property type="molecule type" value="Genomic_DNA"/>
</dbReference>
<protein>
    <submittedName>
        <fullName evidence="2">Uncharacterized protein DUF4830</fullName>
    </submittedName>
</protein>
<sequence>MLLMSFRLNKRLLSILCSAAGILVLAVAVMGVLSQRRAEVPVSISSSGAVVKNYTVATNQERLNFIAQFGWEVEEEPCEIMDVVVPKEFDEVYENYNEIQKSQGLDLSRYRGKQVKRYTYRVVNYPDCGDEVRLNLLVAESKVVGGDVCSLALDGFMHGLRYDG</sequence>
<feature type="domain" description="DUF4830" evidence="1">
    <location>
        <begin position="65"/>
        <end position="147"/>
    </location>
</feature>
<reference evidence="2 3" key="1">
    <citation type="submission" date="2019-03" db="EMBL/GenBank/DDBJ databases">
        <title>Genomic Encyclopedia of Type Strains, Phase IV (KMG-IV): sequencing the most valuable type-strain genomes for metagenomic binning, comparative biology and taxonomic classification.</title>
        <authorList>
            <person name="Goeker M."/>
        </authorList>
    </citation>
    <scope>NUCLEOTIDE SEQUENCE [LARGE SCALE GENOMIC DNA]</scope>
    <source>
        <strain evidence="2 3">DSM 100433</strain>
    </source>
</reference>
<dbReference type="OrthoDB" id="1821579at2"/>
<name>A0A9X8UH34_9FIRM</name>
<evidence type="ECO:0000259" key="1">
    <source>
        <dbReference type="Pfam" id="PF16112"/>
    </source>
</evidence>
<organism evidence="2 3">
    <name type="scientific">Harryflintia acetispora</name>
    <dbReference type="NCBI Taxonomy" id="1849041"/>
    <lineage>
        <taxon>Bacteria</taxon>
        <taxon>Bacillati</taxon>
        <taxon>Bacillota</taxon>
        <taxon>Clostridia</taxon>
        <taxon>Eubacteriales</taxon>
        <taxon>Oscillospiraceae</taxon>
        <taxon>Harryflintia</taxon>
    </lineage>
</organism>
<evidence type="ECO:0000313" key="3">
    <source>
        <dbReference type="Proteomes" id="UP000294682"/>
    </source>
</evidence>
<dbReference type="AlphaFoldDB" id="A0A9X8UH34"/>
<dbReference type="Pfam" id="PF16112">
    <property type="entry name" value="DUF4830"/>
    <property type="match status" value="1"/>
</dbReference>
<proteinExistence type="predicted"/>
<gene>
    <name evidence="2" type="ORF">EDD78_11715</name>
</gene>
<comment type="caution">
    <text evidence="2">The sequence shown here is derived from an EMBL/GenBank/DDBJ whole genome shotgun (WGS) entry which is preliminary data.</text>
</comment>
<dbReference type="RefSeq" id="WP_079698710.1">
    <property type="nucleotide sequence ID" value="NZ_JADNAH010000068.1"/>
</dbReference>
<evidence type="ECO:0000313" key="2">
    <source>
        <dbReference type="EMBL" id="TCL40847.1"/>
    </source>
</evidence>
<keyword evidence="3" id="KW-1185">Reference proteome</keyword>
<accession>A0A9X8UH34</accession>